<dbReference type="Pfam" id="PF13456">
    <property type="entry name" value="RVT_3"/>
    <property type="match status" value="1"/>
</dbReference>
<dbReference type="Proteomes" id="UP001472677">
    <property type="component" value="Unassembled WGS sequence"/>
</dbReference>
<proteinExistence type="predicted"/>
<dbReference type="SUPFAM" id="SSF53098">
    <property type="entry name" value="Ribonuclease H-like"/>
    <property type="match status" value="1"/>
</dbReference>
<dbReference type="EMBL" id="JBBPBM010000131">
    <property type="protein sequence ID" value="KAK8505050.1"/>
    <property type="molecule type" value="Genomic_DNA"/>
</dbReference>
<evidence type="ECO:0000313" key="3">
    <source>
        <dbReference type="Proteomes" id="UP001472677"/>
    </source>
</evidence>
<gene>
    <name evidence="2" type="ORF">V6N12_073814</name>
</gene>
<comment type="caution">
    <text evidence="2">The sequence shown here is derived from an EMBL/GenBank/DDBJ whole genome shotgun (WGS) entry which is preliminary data.</text>
</comment>
<protein>
    <recommendedName>
        <fullName evidence="1">RNase H type-1 domain-containing protein</fullName>
    </recommendedName>
</protein>
<dbReference type="InterPro" id="IPR036397">
    <property type="entry name" value="RNaseH_sf"/>
</dbReference>
<evidence type="ECO:0000259" key="1">
    <source>
        <dbReference type="Pfam" id="PF13456"/>
    </source>
</evidence>
<dbReference type="Gene3D" id="3.30.420.10">
    <property type="entry name" value="Ribonuclease H-like superfamily/Ribonuclease H"/>
    <property type="match status" value="1"/>
</dbReference>
<name>A0ABR2BDV7_9ROSI</name>
<reference evidence="2 3" key="1">
    <citation type="journal article" date="2024" name="G3 (Bethesda)">
        <title>Genome assembly of Hibiscus sabdariffa L. provides insights into metabolisms of medicinal natural products.</title>
        <authorList>
            <person name="Kim T."/>
        </authorList>
    </citation>
    <scope>NUCLEOTIDE SEQUENCE [LARGE SCALE GENOMIC DNA]</scope>
    <source>
        <strain evidence="2">TK-2024</strain>
        <tissue evidence="2">Old leaves</tissue>
    </source>
</reference>
<keyword evidence="3" id="KW-1185">Reference proteome</keyword>
<sequence>MKLNADGAMKVYGSAGGIGGGLSEPLDSCDKSHLVVESDCKSTLEWISNPSSCPTSFRSVVQCIVKVSDSRYIVFKFIPRNENVEVDRLAKEVI</sequence>
<accession>A0ABR2BDV7</accession>
<dbReference type="InterPro" id="IPR012337">
    <property type="entry name" value="RNaseH-like_sf"/>
</dbReference>
<dbReference type="InterPro" id="IPR002156">
    <property type="entry name" value="RNaseH_domain"/>
</dbReference>
<feature type="domain" description="RNase H type-1" evidence="1">
    <location>
        <begin position="32"/>
        <end position="92"/>
    </location>
</feature>
<organism evidence="2 3">
    <name type="scientific">Hibiscus sabdariffa</name>
    <name type="common">roselle</name>
    <dbReference type="NCBI Taxonomy" id="183260"/>
    <lineage>
        <taxon>Eukaryota</taxon>
        <taxon>Viridiplantae</taxon>
        <taxon>Streptophyta</taxon>
        <taxon>Embryophyta</taxon>
        <taxon>Tracheophyta</taxon>
        <taxon>Spermatophyta</taxon>
        <taxon>Magnoliopsida</taxon>
        <taxon>eudicotyledons</taxon>
        <taxon>Gunneridae</taxon>
        <taxon>Pentapetalae</taxon>
        <taxon>rosids</taxon>
        <taxon>malvids</taxon>
        <taxon>Malvales</taxon>
        <taxon>Malvaceae</taxon>
        <taxon>Malvoideae</taxon>
        <taxon>Hibiscus</taxon>
    </lineage>
</organism>
<evidence type="ECO:0000313" key="2">
    <source>
        <dbReference type="EMBL" id="KAK8505050.1"/>
    </source>
</evidence>